<dbReference type="Proteomes" id="UP000593802">
    <property type="component" value="Chromosome"/>
</dbReference>
<reference evidence="1 2" key="1">
    <citation type="submission" date="2020-08" db="EMBL/GenBank/DDBJ databases">
        <title>Complete Genome Sequence of Effusibacillus dendaii Strain skT53, Isolated from Farmland soil.</title>
        <authorList>
            <person name="Konishi T."/>
            <person name="Kawasaki H."/>
        </authorList>
    </citation>
    <scope>NUCLEOTIDE SEQUENCE [LARGE SCALE GENOMIC DNA]</scope>
    <source>
        <strain evidence="2">skT53</strain>
    </source>
</reference>
<protein>
    <recommendedName>
        <fullName evidence="3">Carboxymuconolactone decarboxylase-like domain-containing protein</fullName>
    </recommendedName>
</protein>
<dbReference type="Gene3D" id="1.20.1290.10">
    <property type="entry name" value="AhpD-like"/>
    <property type="match status" value="1"/>
</dbReference>
<accession>A0A7I8D4S0</accession>
<dbReference type="KEGG" id="eff:skT53_00420"/>
<dbReference type="AlphaFoldDB" id="A0A7I8D4S0"/>
<organism evidence="1 2">
    <name type="scientific">Effusibacillus dendaii</name>
    <dbReference type="NCBI Taxonomy" id="2743772"/>
    <lineage>
        <taxon>Bacteria</taxon>
        <taxon>Bacillati</taxon>
        <taxon>Bacillota</taxon>
        <taxon>Bacilli</taxon>
        <taxon>Bacillales</taxon>
        <taxon>Alicyclobacillaceae</taxon>
        <taxon>Effusibacillus</taxon>
    </lineage>
</organism>
<evidence type="ECO:0000313" key="1">
    <source>
        <dbReference type="EMBL" id="BCJ85057.1"/>
    </source>
</evidence>
<evidence type="ECO:0008006" key="3">
    <source>
        <dbReference type="Google" id="ProtNLM"/>
    </source>
</evidence>
<dbReference type="InterPro" id="IPR029032">
    <property type="entry name" value="AhpD-like"/>
</dbReference>
<keyword evidence="2" id="KW-1185">Reference proteome</keyword>
<dbReference type="SUPFAM" id="SSF69118">
    <property type="entry name" value="AhpD-like"/>
    <property type="match status" value="1"/>
</dbReference>
<evidence type="ECO:0000313" key="2">
    <source>
        <dbReference type="Proteomes" id="UP000593802"/>
    </source>
</evidence>
<gene>
    <name evidence="1" type="ORF">skT53_00420</name>
</gene>
<proteinExistence type="predicted"/>
<dbReference type="RefSeq" id="WP_200759226.1">
    <property type="nucleotide sequence ID" value="NZ_AP023366.1"/>
</dbReference>
<name>A0A7I8D4S0_9BACL</name>
<dbReference type="EMBL" id="AP023366">
    <property type="protein sequence ID" value="BCJ85057.1"/>
    <property type="molecule type" value="Genomic_DNA"/>
</dbReference>
<sequence length="80" mass="9000">MTRIPGVTPEQAEGFVREVFEKQLAQFGEVLENHKLYARRPSIFKAVRGMWGALDKSGLIDAPLQTLINIRVASINECPF</sequence>